<keyword evidence="3" id="KW-0472">Membrane</keyword>
<protein>
    <submittedName>
        <fullName evidence="7">Efflux RND transporter periplasmic adaptor subunit</fullName>
    </submittedName>
</protein>
<dbReference type="InterPro" id="IPR058647">
    <property type="entry name" value="BSH_CzcB-like"/>
</dbReference>
<feature type="coiled-coil region" evidence="2">
    <location>
        <begin position="103"/>
        <end position="168"/>
    </location>
</feature>
<dbReference type="Pfam" id="PF25973">
    <property type="entry name" value="BSH_CzcB"/>
    <property type="match status" value="1"/>
</dbReference>
<feature type="domain" description="CzcB-like barrel-sandwich hybrid" evidence="4">
    <location>
        <begin position="71"/>
        <end position="196"/>
    </location>
</feature>
<dbReference type="Proteomes" id="UP000261174">
    <property type="component" value="Unassembled WGS sequence"/>
</dbReference>
<evidence type="ECO:0000256" key="3">
    <source>
        <dbReference type="SAM" id="Phobius"/>
    </source>
</evidence>
<dbReference type="Gene3D" id="2.40.30.170">
    <property type="match status" value="1"/>
</dbReference>
<name>A0A3E1NTW4_9BACT</name>
<dbReference type="Pfam" id="PF25989">
    <property type="entry name" value="YknX_C"/>
    <property type="match status" value="1"/>
</dbReference>
<comment type="similarity">
    <text evidence="1">Belongs to the membrane fusion protein (MFP) (TC 8.A.1) family.</text>
</comment>
<dbReference type="NCBIfam" id="TIGR01730">
    <property type="entry name" value="RND_mfp"/>
    <property type="match status" value="1"/>
</dbReference>
<keyword evidence="3" id="KW-1133">Transmembrane helix</keyword>
<dbReference type="Gene3D" id="2.40.420.20">
    <property type="match status" value="1"/>
</dbReference>
<proteinExistence type="inferred from homology"/>
<dbReference type="InterPro" id="IPR058636">
    <property type="entry name" value="Beta-barrel_YknX"/>
</dbReference>
<gene>
    <name evidence="7" type="ORF">DXN04_28800</name>
</gene>
<reference evidence="7 8" key="1">
    <citation type="submission" date="2018-08" db="EMBL/GenBank/DDBJ databases">
        <title>Chitinophaga sp. K20C18050901, a novel bacterium isolated from forest soil.</title>
        <authorList>
            <person name="Wang C."/>
        </authorList>
    </citation>
    <scope>NUCLEOTIDE SEQUENCE [LARGE SCALE GENOMIC DNA]</scope>
    <source>
        <strain evidence="7 8">K20C18050901</strain>
    </source>
</reference>
<dbReference type="InterPro" id="IPR058637">
    <property type="entry name" value="YknX-like_C"/>
</dbReference>
<dbReference type="PANTHER" id="PTHR30469">
    <property type="entry name" value="MULTIDRUG RESISTANCE PROTEIN MDTA"/>
    <property type="match status" value="1"/>
</dbReference>
<dbReference type="Gene3D" id="1.10.287.470">
    <property type="entry name" value="Helix hairpin bin"/>
    <property type="match status" value="1"/>
</dbReference>
<dbReference type="AlphaFoldDB" id="A0A3E1NTW4"/>
<dbReference type="PANTHER" id="PTHR30469:SF36">
    <property type="entry name" value="BLL3903 PROTEIN"/>
    <property type="match status" value="1"/>
</dbReference>
<evidence type="ECO:0000259" key="6">
    <source>
        <dbReference type="Pfam" id="PF25990"/>
    </source>
</evidence>
<keyword evidence="2" id="KW-0175">Coiled coil</keyword>
<feature type="transmembrane region" description="Helical" evidence="3">
    <location>
        <begin position="6"/>
        <end position="24"/>
    </location>
</feature>
<feature type="domain" description="YknX-like beta-barrel" evidence="6">
    <location>
        <begin position="202"/>
        <end position="248"/>
    </location>
</feature>
<dbReference type="Pfam" id="PF25990">
    <property type="entry name" value="Beta-barrel_YknX"/>
    <property type="match status" value="1"/>
</dbReference>
<feature type="domain" description="YknX-like C-terminal permuted SH3-like" evidence="5">
    <location>
        <begin position="283"/>
        <end position="350"/>
    </location>
</feature>
<dbReference type="Gene3D" id="2.40.50.100">
    <property type="match status" value="1"/>
</dbReference>
<dbReference type="GO" id="GO:1990281">
    <property type="term" value="C:efflux pump complex"/>
    <property type="evidence" value="ECO:0007669"/>
    <property type="project" value="TreeGrafter"/>
</dbReference>
<dbReference type="EMBL" id="QTJV01000014">
    <property type="protein sequence ID" value="RFM31381.1"/>
    <property type="molecule type" value="Genomic_DNA"/>
</dbReference>
<dbReference type="RefSeq" id="WP_116856879.1">
    <property type="nucleotide sequence ID" value="NZ_QTJV01000014.1"/>
</dbReference>
<comment type="caution">
    <text evidence="7">The sequence shown here is derived from an EMBL/GenBank/DDBJ whole genome shotgun (WGS) entry which is preliminary data.</text>
</comment>
<dbReference type="InterPro" id="IPR006143">
    <property type="entry name" value="RND_pump_MFP"/>
</dbReference>
<evidence type="ECO:0000313" key="7">
    <source>
        <dbReference type="EMBL" id="RFM31381.1"/>
    </source>
</evidence>
<sequence length="352" mass="38218">MKTKYIVSLVVILIIGLIVYKLAVNKKKLNEKNKQAPVTQVQIPVKVAVATEQLLEINIIKTGNIAPFKEAKAVAMTAGTLTQVRFELGDQVKQDQLLAITDTRQAQLELQKAETDAAKLRNDLDTYTELLKGKAATQEKVNEIKNNYQSALNQVEQARKKLSDAAIKAPTSGIISAKPVEQGVFVNAGTEIATIVNLNKAKVQVNLTEAEVYKVTIGQKVKITTDVYPGKAFSGTISFISPQADQTHNYLVEIMTDNTTQSILRSGTFVYADFSKKTQEQLLVIPREALTESAKNAAVYVVKNSIAHLQSIQTGSEMGGMMQVISGLQAGDTIVTSGQINLKDGTPVTVSK</sequence>
<evidence type="ECO:0000313" key="8">
    <source>
        <dbReference type="Proteomes" id="UP000261174"/>
    </source>
</evidence>
<evidence type="ECO:0000256" key="2">
    <source>
        <dbReference type="SAM" id="Coils"/>
    </source>
</evidence>
<evidence type="ECO:0000259" key="5">
    <source>
        <dbReference type="Pfam" id="PF25989"/>
    </source>
</evidence>
<accession>A0A3E1NTW4</accession>
<keyword evidence="3" id="KW-0812">Transmembrane</keyword>
<organism evidence="7 8">
    <name type="scientific">Chitinophaga silvisoli</name>
    <dbReference type="NCBI Taxonomy" id="2291814"/>
    <lineage>
        <taxon>Bacteria</taxon>
        <taxon>Pseudomonadati</taxon>
        <taxon>Bacteroidota</taxon>
        <taxon>Chitinophagia</taxon>
        <taxon>Chitinophagales</taxon>
        <taxon>Chitinophagaceae</taxon>
        <taxon>Chitinophaga</taxon>
    </lineage>
</organism>
<dbReference type="GO" id="GO:0015562">
    <property type="term" value="F:efflux transmembrane transporter activity"/>
    <property type="evidence" value="ECO:0007669"/>
    <property type="project" value="TreeGrafter"/>
</dbReference>
<dbReference type="SUPFAM" id="SSF111369">
    <property type="entry name" value="HlyD-like secretion proteins"/>
    <property type="match status" value="1"/>
</dbReference>
<keyword evidence="8" id="KW-1185">Reference proteome</keyword>
<evidence type="ECO:0000256" key="1">
    <source>
        <dbReference type="ARBA" id="ARBA00009477"/>
    </source>
</evidence>
<evidence type="ECO:0000259" key="4">
    <source>
        <dbReference type="Pfam" id="PF25973"/>
    </source>
</evidence>
<dbReference type="OrthoDB" id="9806939at2"/>